<comment type="caution">
    <text evidence="2">The sequence shown here is derived from an EMBL/GenBank/DDBJ whole genome shotgun (WGS) entry which is preliminary data.</text>
</comment>
<dbReference type="Proteomes" id="UP000299102">
    <property type="component" value="Unassembled WGS sequence"/>
</dbReference>
<name>A0A4C1YE09_EUMVA</name>
<dbReference type="EMBL" id="BGZK01001215">
    <property type="protein sequence ID" value="GBP74621.1"/>
    <property type="molecule type" value="Genomic_DNA"/>
</dbReference>
<organism evidence="2 3">
    <name type="scientific">Eumeta variegata</name>
    <name type="common">Bagworm moth</name>
    <name type="synonym">Eumeta japonica</name>
    <dbReference type="NCBI Taxonomy" id="151549"/>
    <lineage>
        <taxon>Eukaryota</taxon>
        <taxon>Metazoa</taxon>
        <taxon>Ecdysozoa</taxon>
        <taxon>Arthropoda</taxon>
        <taxon>Hexapoda</taxon>
        <taxon>Insecta</taxon>
        <taxon>Pterygota</taxon>
        <taxon>Neoptera</taxon>
        <taxon>Endopterygota</taxon>
        <taxon>Lepidoptera</taxon>
        <taxon>Glossata</taxon>
        <taxon>Ditrysia</taxon>
        <taxon>Tineoidea</taxon>
        <taxon>Psychidae</taxon>
        <taxon>Oiketicinae</taxon>
        <taxon>Eumeta</taxon>
    </lineage>
</organism>
<keyword evidence="1" id="KW-0732">Signal</keyword>
<sequence>MASVKEITINLVFAHLNVLATACTGGDLAPGRRRDSRRTHKPPPVMDRFVEHAVVSHWADIYSNSLSGASRLRTSLAAPDVVKNING</sequence>
<reference evidence="2 3" key="1">
    <citation type="journal article" date="2019" name="Commun. Biol.">
        <title>The bagworm genome reveals a unique fibroin gene that provides high tensile strength.</title>
        <authorList>
            <person name="Kono N."/>
            <person name="Nakamura H."/>
            <person name="Ohtoshi R."/>
            <person name="Tomita M."/>
            <person name="Numata K."/>
            <person name="Arakawa K."/>
        </authorList>
    </citation>
    <scope>NUCLEOTIDE SEQUENCE [LARGE SCALE GENOMIC DNA]</scope>
</reference>
<evidence type="ECO:0000313" key="3">
    <source>
        <dbReference type="Proteomes" id="UP000299102"/>
    </source>
</evidence>
<dbReference type="AlphaFoldDB" id="A0A4C1YE09"/>
<proteinExistence type="predicted"/>
<evidence type="ECO:0000313" key="2">
    <source>
        <dbReference type="EMBL" id="GBP74621.1"/>
    </source>
</evidence>
<protein>
    <submittedName>
        <fullName evidence="2">Uncharacterized protein</fullName>
    </submittedName>
</protein>
<dbReference type="PROSITE" id="PS51257">
    <property type="entry name" value="PROKAR_LIPOPROTEIN"/>
    <property type="match status" value="1"/>
</dbReference>
<evidence type="ECO:0000256" key="1">
    <source>
        <dbReference type="SAM" id="SignalP"/>
    </source>
</evidence>
<gene>
    <name evidence="2" type="ORF">EVAR_98488_1</name>
</gene>
<feature type="chain" id="PRO_5020041036" evidence="1">
    <location>
        <begin position="23"/>
        <end position="87"/>
    </location>
</feature>
<keyword evidence="3" id="KW-1185">Reference proteome</keyword>
<feature type="signal peptide" evidence="1">
    <location>
        <begin position="1"/>
        <end position="22"/>
    </location>
</feature>
<accession>A0A4C1YE09</accession>